<evidence type="ECO:0000313" key="2">
    <source>
        <dbReference type="EMBL" id="QHU34351.1"/>
    </source>
</evidence>
<dbReference type="EMBL" id="MN740569">
    <property type="protein sequence ID" value="QHU34351.1"/>
    <property type="molecule type" value="Genomic_DNA"/>
</dbReference>
<protein>
    <submittedName>
        <fullName evidence="2">Uncharacterized protein</fullName>
    </submittedName>
</protein>
<accession>A0A6C0LX74</accession>
<reference evidence="2" key="1">
    <citation type="journal article" date="2020" name="Nature">
        <title>Giant virus diversity and host interactions through global metagenomics.</title>
        <authorList>
            <person name="Schulz F."/>
            <person name="Roux S."/>
            <person name="Paez-Espino D."/>
            <person name="Jungbluth S."/>
            <person name="Walsh D.A."/>
            <person name="Denef V.J."/>
            <person name="McMahon K.D."/>
            <person name="Konstantinidis K.T."/>
            <person name="Eloe-Fadrosh E.A."/>
            <person name="Kyrpides N.C."/>
            <person name="Woyke T."/>
        </authorList>
    </citation>
    <scope>NUCLEOTIDE SEQUENCE</scope>
    <source>
        <strain evidence="2">GVMAG-S-1016713-123</strain>
    </source>
</reference>
<name>A0A6C0LX74_9ZZZZ</name>
<dbReference type="AlphaFoldDB" id="A0A6C0LX74"/>
<proteinExistence type="predicted"/>
<organism evidence="2">
    <name type="scientific">viral metagenome</name>
    <dbReference type="NCBI Taxonomy" id="1070528"/>
    <lineage>
        <taxon>unclassified sequences</taxon>
        <taxon>metagenomes</taxon>
        <taxon>organismal metagenomes</taxon>
    </lineage>
</organism>
<sequence>MDGKHKQELERMIKENDTRDQTESIRERSHSGILRDNILQFYKIKYTYKKTTEDDLRSITKKQCEFLHSQYREMYEMLVTKDLNITMMMKLLELLENIEMGKSTQHESSFALGQLLKELYIDPRINTNSNEIDTPTMQLSWSDYKKMNNK</sequence>
<feature type="region of interest" description="Disordered" evidence="1">
    <location>
        <begin position="1"/>
        <end position="28"/>
    </location>
</feature>
<evidence type="ECO:0000256" key="1">
    <source>
        <dbReference type="SAM" id="MobiDB-lite"/>
    </source>
</evidence>